<proteinExistence type="predicted"/>
<name>A0ABU0SBU4_9HYPH</name>
<comment type="caution">
    <text evidence="1">The sequence shown here is derived from an EMBL/GenBank/DDBJ whole genome shotgun (WGS) entry which is preliminary data.</text>
</comment>
<dbReference type="InterPro" id="IPR050126">
    <property type="entry name" value="Ap4A_hydrolase"/>
</dbReference>
<dbReference type="InterPro" id="IPR029052">
    <property type="entry name" value="Metallo-depent_PP-like"/>
</dbReference>
<sequence>MFLLAAGGRQTGLSYGVNIDFNNELSVASGHEALKRAVPNSHVDFIRRLPRSMVFGDFFFCHAGIRPGIALERQSQEDLIWIRSEFLDDQRPHSKIIIHGHTPATEVEIRPNRINLDTGAYASGRLSAIMIDGPNKTFLEATV</sequence>
<accession>A0ABU0SBU4</accession>
<dbReference type="PANTHER" id="PTHR42850">
    <property type="entry name" value="METALLOPHOSPHOESTERASE"/>
    <property type="match status" value="1"/>
</dbReference>
<dbReference type="PANTHER" id="PTHR42850:SF4">
    <property type="entry name" value="ZINC-DEPENDENT ENDOPOLYPHOSPHATASE"/>
    <property type="match status" value="1"/>
</dbReference>
<gene>
    <name evidence="1" type="ORF">QFZ34_003421</name>
</gene>
<evidence type="ECO:0000313" key="1">
    <source>
        <dbReference type="EMBL" id="MDQ0998239.1"/>
    </source>
</evidence>
<protein>
    <submittedName>
        <fullName evidence="1">Diadenosine tetraphosphatase ApaH/serine/threonine PP2A family protein phosphatase</fullName>
    </submittedName>
</protein>
<reference evidence="1 2" key="1">
    <citation type="submission" date="2023-07" db="EMBL/GenBank/DDBJ databases">
        <title>Comparative genomics of wheat-associated soil bacteria to identify genetic determinants of phenazine resistance.</title>
        <authorList>
            <person name="Mouncey N."/>
        </authorList>
    </citation>
    <scope>NUCLEOTIDE SEQUENCE [LARGE SCALE GENOMIC DNA]</scope>
    <source>
        <strain evidence="1 2">W4I11</strain>
    </source>
</reference>
<keyword evidence="2" id="KW-1185">Reference proteome</keyword>
<evidence type="ECO:0000313" key="2">
    <source>
        <dbReference type="Proteomes" id="UP001237780"/>
    </source>
</evidence>
<dbReference type="Proteomes" id="UP001237780">
    <property type="component" value="Unassembled WGS sequence"/>
</dbReference>
<organism evidence="1 2">
    <name type="scientific">Phyllobacterium ifriqiyense</name>
    <dbReference type="NCBI Taxonomy" id="314238"/>
    <lineage>
        <taxon>Bacteria</taxon>
        <taxon>Pseudomonadati</taxon>
        <taxon>Pseudomonadota</taxon>
        <taxon>Alphaproteobacteria</taxon>
        <taxon>Hyphomicrobiales</taxon>
        <taxon>Phyllobacteriaceae</taxon>
        <taxon>Phyllobacterium</taxon>
    </lineage>
</organism>
<dbReference type="Gene3D" id="3.60.21.10">
    <property type="match status" value="1"/>
</dbReference>
<dbReference type="EMBL" id="JAUSZT010000003">
    <property type="protein sequence ID" value="MDQ0998239.1"/>
    <property type="molecule type" value="Genomic_DNA"/>
</dbReference>
<dbReference type="SUPFAM" id="SSF56300">
    <property type="entry name" value="Metallo-dependent phosphatases"/>
    <property type="match status" value="1"/>
</dbReference>
<dbReference type="RefSeq" id="WP_307282936.1">
    <property type="nucleotide sequence ID" value="NZ_JAUSZT010000003.1"/>
</dbReference>